<keyword evidence="6" id="KW-0560">Oxidoreductase</keyword>
<dbReference type="GO" id="GO:0046872">
    <property type="term" value="F:metal ion binding"/>
    <property type="evidence" value="ECO:0007669"/>
    <property type="project" value="UniProtKB-KW"/>
</dbReference>
<reference evidence="12 13" key="1">
    <citation type="submission" date="2015-12" db="EMBL/GenBank/DDBJ databases">
        <title>Diversity of Burkholderia near neighbor genomes.</title>
        <authorList>
            <person name="Sahl J."/>
            <person name="Wagner D."/>
            <person name="Keim P."/>
        </authorList>
    </citation>
    <scope>NUCLEOTIDE SEQUENCE [LARGE SCALE GENOMIC DNA]</scope>
    <source>
        <strain evidence="12 13">BDU8</strain>
    </source>
</reference>
<dbReference type="InterPro" id="IPR036922">
    <property type="entry name" value="Rieske_2Fe-2S_sf"/>
</dbReference>
<keyword evidence="5" id="KW-1133">Transmembrane helix</keyword>
<name>A0A1B4FU94_9BURK</name>
<evidence type="ECO:0000256" key="5">
    <source>
        <dbReference type="ARBA" id="ARBA00022989"/>
    </source>
</evidence>
<protein>
    <recommendedName>
        <fullName evidence="11">Rieske domain-containing protein</fullName>
    </recommendedName>
</protein>
<dbReference type="GO" id="GO:0016491">
    <property type="term" value="F:oxidoreductase activity"/>
    <property type="evidence" value="ECO:0007669"/>
    <property type="project" value="UniProtKB-KW"/>
</dbReference>
<evidence type="ECO:0000259" key="11">
    <source>
        <dbReference type="PROSITE" id="PS51296"/>
    </source>
</evidence>
<feature type="compositionally biased region" description="Polar residues" evidence="10">
    <location>
        <begin position="1"/>
        <end position="16"/>
    </location>
</feature>
<dbReference type="PANTHER" id="PTHR21266">
    <property type="entry name" value="IRON-SULFUR DOMAIN CONTAINING PROTEIN"/>
    <property type="match status" value="1"/>
</dbReference>
<dbReference type="PROSITE" id="PS51296">
    <property type="entry name" value="RIESKE"/>
    <property type="match status" value="1"/>
</dbReference>
<feature type="region of interest" description="Disordered" evidence="10">
    <location>
        <begin position="1"/>
        <end position="25"/>
    </location>
</feature>
<dbReference type="InterPro" id="IPR017941">
    <property type="entry name" value="Rieske_2Fe-2S"/>
</dbReference>
<accession>A0A1B4FU94</accession>
<keyword evidence="3" id="KW-0001">2Fe-2S</keyword>
<organism evidence="12 13">
    <name type="scientific">Burkholderia mayonis</name>
    <dbReference type="NCBI Taxonomy" id="1385591"/>
    <lineage>
        <taxon>Bacteria</taxon>
        <taxon>Pseudomonadati</taxon>
        <taxon>Pseudomonadota</taxon>
        <taxon>Betaproteobacteria</taxon>
        <taxon>Burkholderiales</taxon>
        <taxon>Burkholderiaceae</taxon>
        <taxon>Burkholderia</taxon>
        <taxon>pseudomallei group</taxon>
    </lineage>
</organism>
<dbReference type="AlphaFoldDB" id="A0A1B4FU94"/>
<keyword evidence="4" id="KW-0479">Metal-binding</keyword>
<dbReference type="GO" id="GO:0051537">
    <property type="term" value="F:2 iron, 2 sulfur cluster binding"/>
    <property type="evidence" value="ECO:0007669"/>
    <property type="project" value="UniProtKB-KW"/>
</dbReference>
<dbReference type="InterPro" id="IPR050584">
    <property type="entry name" value="Cholesterol_7-desaturase"/>
</dbReference>
<dbReference type="RefSeq" id="WP_066493568.1">
    <property type="nucleotide sequence ID" value="NZ_CP013388.1"/>
</dbReference>
<dbReference type="SUPFAM" id="SSF50022">
    <property type="entry name" value="ISP domain"/>
    <property type="match status" value="1"/>
</dbReference>
<keyword evidence="9" id="KW-0472">Membrane</keyword>
<evidence type="ECO:0000256" key="1">
    <source>
        <dbReference type="ARBA" id="ARBA00004370"/>
    </source>
</evidence>
<dbReference type="Gene3D" id="2.102.10.10">
    <property type="entry name" value="Rieske [2Fe-2S] iron-sulphur domain"/>
    <property type="match status" value="1"/>
</dbReference>
<evidence type="ECO:0000256" key="4">
    <source>
        <dbReference type="ARBA" id="ARBA00022723"/>
    </source>
</evidence>
<keyword evidence="8" id="KW-0411">Iron-sulfur</keyword>
<evidence type="ECO:0000256" key="9">
    <source>
        <dbReference type="ARBA" id="ARBA00023136"/>
    </source>
</evidence>
<evidence type="ECO:0000256" key="6">
    <source>
        <dbReference type="ARBA" id="ARBA00023002"/>
    </source>
</evidence>
<evidence type="ECO:0000313" key="13">
    <source>
        <dbReference type="Proteomes" id="UP000067711"/>
    </source>
</evidence>
<sequence>MHSLNLKITATDTTHGGRQRQPDDDMRKNWWPVAYSHEVGATLPHGVSLFGEPLVLFRNANGRIQCLQDLCPHKSVPLSIGTVEDGHIVCRYHGWQFNDSGQCSHPTGMANRMDACRYSYPALDDGLLIWIYPDASEPIPFVQPLTHLLGDDAPLPKCFRADVFNFNQPWDLWTSGFLDLLHTRHVHSRSVAGERHQNLNYRYDPELSPAATLAQPYLSEWYAVYIYLLIVPTREHSNRHFLTMMPSSKKLATPVTKVIFNLTTPRKAFTSAIAYEDFYVAEKQFERLQQGASRFGIGGTSQLSDKFVAWYREHYNDKVWFKRYGPEGIVLDALDSIETRLTRTQKDTAVEIASMQSGLRWNVRDIGMESQLPLPFTWGKRKPVEFAIQRFRDYVGIALQGRK</sequence>
<dbReference type="GO" id="GO:0016020">
    <property type="term" value="C:membrane"/>
    <property type="evidence" value="ECO:0007669"/>
    <property type="project" value="UniProtKB-SubCell"/>
</dbReference>
<evidence type="ECO:0000256" key="10">
    <source>
        <dbReference type="SAM" id="MobiDB-lite"/>
    </source>
</evidence>
<evidence type="ECO:0000313" key="12">
    <source>
        <dbReference type="EMBL" id="AOJ07234.1"/>
    </source>
</evidence>
<dbReference type="Proteomes" id="UP000067711">
    <property type="component" value="Chromosome 2"/>
</dbReference>
<evidence type="ECO:0000256" key="8">
    <source>
        <dbReference type="ARBA" id="ARBA00023014"/>
    </source>
</evidence>
<gene>
    <name evidence="12" type="ORF">WS71_07875</name>
</gene>
<evidence type="ECO:0000256" key="3">
    <source>
        <dbReference type="ARBA" id="ARBA00022714"/>
    </source>
</evidence>
<evidence type="ECO:0000256" key="7">
    <source>
        <dbReference type="ARBA" id="ARBA00023004"/>
    </source>
</evidence>
<feature type="domain" description="Rieske" evidence="11">
    <location>
        <begin position="30"/>
        <end position="131"/>
    </location>
</feature>
<dbReference type="GO" id="GO:0005737">
    <property type="term" value="C:cytoplasm"/>
    <property type="evidence" value="ECO:0007669"/>
    <property type="project" value="TreeGrafter"/>
</dbReference>
<keyword evidence="2" id="KW-0812">Transmembrane</keyword>
<dbReference type="EMBL" id="CP013388">
    <property type="protein sequence ID" value="AOJ07234.1"/>
    <property type="molecule type" value="Genomic_DNA"/>
</dbReference>
<evidence type="ECO:0000256" key="2">
    <source>
        <dbReference type="ARBA" id="ARBA00022692"/>
    </source>
</evidence>
<comment type="subcellular location">
    <subcellularLocation>
        <location evidence="1">Membrane</location>
    </subcellularLocation>
</comment>
<proteinExistence type="predicted"/>
<keyword evidence="7" id="KW-0408">Iron</keyword>
<dbReference type="Pfam" id="PF00355">
    <property type="entry name" value="Rieske"/>
    <property type="match status" value="1"/>
</dbReference>
<dbReference type="PANTHER" id="PTHR21266:SF32">
    <property type="entry name" value="CHOLESTEROL 7-DESATURASE NVD"/>
    <property type="match status" value="1"/>
</dbReference>